<dbReference type="EMBL" id="MEYV01000004">
    <property type="protein sequence ID" value="OGD40602.1"/>
    <property type="molecule type" value="Genomic_DNA"/>
</dbReference>
<evidence type="ECO:0000313" key="1">
    <source>
        <dbReference type="EMBL" id="OGD40602.1"/>
    </source>
</evidence>
<dbReference type="Proteomes" id="UP000177197">
    <property type="component" value="Unassembled WGS sequence"/>
</dbReference>
<accession>A0A1F5CCK7</accession>
<reference evidence="1 2" key="1">
    <citation type="journal article" date="2016" name="Nat. Commun.">
        <title>Thousands of microbial genomes shed light on interconnected biogeochemical processes in an aquifer system.</title>
        <authorList>
            <person name="Anantharaman K."/>
            <person name="Brown C.T."/>
            <person name="Hug L.A."/>
            <person name="Sharon I."/>
            <person name="Castelle C.J."/>
            <person name="Probst A.J."/>
            <person name="Thomas B.C."/>
            <person name="Singh A."/>
            <person name="Wilkins M.J."/>
            <person name="Karaoz U."/>
            <person name="Brodie E.L."/>
            <person name="Williams K.H."/>
            <person name="Hubbard S.S."/>
            <person name="Banfield J.F."/>
        </authorList>
    </citation>
    <scope>NUCLEOTIDE SEQUENCE [LARGE SCALE GENOMIC DNA]</scope>
</reference>
<proteinExistence type="predicted"/>
<gene>
    <name evidence="1" type="ORF">A3I30_01075</name>
</gene>
<evidence type="ECO:0000313" key="2">
    <source>
        <dbReference type="Proteomes" id="UP000177197"/>
    </source>
</evidence>
<sequence length="232" mass="26646">MKSKWYGLKEKAIKLRKSGLSLGKVERRLGVPKSTLSSWFKNVELSTKQKEKLNNDWKNALVKARVKAVLWHNAQKEKRLLEAKNSALKTLEKINIKNQSILELALAMLYLGEGSKINTETALGSSNPLILKFFLKIIKDIYKIGNNKIKCELGLRADQNPQKMKIFWAKSLKLPIKNFYRINVDKRTIGFKTYPYYKGVCHVRCGNSAVQRKLIYLANLFCNKSIENIQGN</sequence>
<name>A0A1F5CCK7_9BACT</name>
<dbReference type="AlphaFoldDB" id="A0A1F5CCK7"/>
<protein>
    <submittedName>
        <fullName evidence="1">Uncharacterized protein</fullName>
    </submittedName>
</protein>
<dbReference type="Gene3D" id="1.10.10.60">
    <property type="entry name" value="Homeodomain-like"/>
    <property type="match status" value="1"/>
</dbReference>
<comment type="caution">
    <text evidence="1">The sequence shown here is derived from an EMBL/GenBank/DDBJ whole genome shotgun (WGS) entry which is preliminary data.</text>
</comment>
<organism evidence="1 2">
    <name type="scientific">Candidatus Azambacteria bacterium RIFCSPLOWO2_02_FULL_44_14</name>
    <dbReference type="NCBI Taxonomy" id="1797306"/>
    <lineage>
        <taxon>Bacteria</taxon>
        <taxon>Candidatus Azamiibacteriota</taxon>
    </lineage>
</organism>